<evidence type="ECO:0000256" key="5">
    <source>
        <dbReference type="ARBA" id="ARBA00023136"/>
    </source>
</evidence>
<keyword evidence="2" id="KW-1003">Cell membrane</keyword>
<organism evidence="7 8">
    <name type="scientific">Hallella seregens ATCC 51272</name>
    <dbReference type="NCBI Taxonomy" id="1336250"/>
    <lineage>
        <taxon>Bacteria</taxon>
        <taxon>Pseudomonadati</taxon>
        <taxon>Bacteroidota</taxon>
        <taxon>Bacteroidia</taxon>
        <taxon>Bacteroidales</taxon>
        <taxon>Prevotellaceae</taxon>
        <taxon>Hallella</taxon>
    </lineage>
</organism>
<sequence>MKFLIQFLVIVIFAFMGEVLHHAIPFPIPSSIYGIILLFTALELKWIKVKDIREVTVFLIAVMPVVFVPAAAGLIDSWSVISSSIVEYAVITVVSTFVVMGVAGRVTQAVIRAGRRRKEEAQ</sequence>
<evidence type="ECO:0000256" key="1">
    <source>
        <dbReference type="ARBA" id="ARBA00004651"/>
    </source>
</evidence>
<name>A0ABV5ZMW5_9BACT</name>
<dbReference type="EMBL" id="JBHLZF010000002">
    <property type="protein sequence ID" value="MFB9898718.1"/>
    <property type="molecule type" value="Genomic_DNA"/>
</dbReference>
<protein>
    <submittedName>
        <fullName evidence="7">CidA/LrgA family protein</fullName>
    </submittedName>
</protein>
<feature type="transmembrane region" description="Helical" evidence="6">
    <location>
        <begin position="27"/>
        <end position="44"/>
    </location>
</feature>
<proteinExistence type="predicted"/>
<dbReference type="Proteomes" id="UP001589688">
    <property type="component" value="Unassembled WGS sequence"/>
</dbReference>
<feature type="transmembrane region" description="Helical" evidence="6">
    <location>
        <begin position="56"/>
        <end position="75"/>
    </location>
</feature>
<accession>A0ABV5ZMW5</accession>
<dbReference type="InterPro" id="IPR005538">
    <property type="entry name" value="LrgA/CidA"/>
</dbReference>
<dbReference type="Pfam" id="PF03788">
    <property type="entry name" value="LrgA"/>
    <property type="match status" value="1"/>
</dbReference>
<keyword evidence="5 6" id="KW-0472">Membrane</keyword>
<dbReference type="PANTHER" id="PTHR33931:SF2">
    <property type="entry name" value="HOLIN-LIKE PROTEIN CIDA"/>
    <property type="match status" value="1"/>
</dbReference>
<dbReference type="RefSeq" id="WP_005844589.1">
    <property type="nucleotide sequence ID" value="NZ_JADU01000015.1"/>
</dbReference>
<feature type="transmembrane region" description="Helical" evidence="6">
    <location>
        <begin position="87"/>
        <end position="107"/>
    </location>
</feature>
<keyword evidence="3 6" id="KW-0812">Transmembrane</keyword>
<keyword evidence="8" id="KW-1185">Reference proteome</keyword>
<reference evidence="7 8" key="1">
    <citation type="submission" date="2024-09" db="EMBL/GenBank/DDBJ databases">
        <authorList>
            <person name="Sun Q."/>
            <person name="Mori K."/>
        </authorList>
    </citation>
    <scope>NUCLEOTIDE SEQUENCE [LARGE SCALE GENOMIC DNA]</scope>
    <source>
        <strain evidence="7 8">ATCC 51272</strain>
    </source>
</reference>
<comment type="subcellular location">
    <subcellularLocation>
        <location evidence="1">Cell membrane</location>
        <topology evidence="1">Multi-pass membrane protein</topology>
    </subcellularLocation>
</comment>
<keyword evidence="4 6" id="KW-1133">Transmembrane helix</keyword>
<gene>
    <name evidence="7" type="ORF">ACFFK8_13200</name>
</gene>
<comment type="caution">
    <text evidence="7">The sequence shown here is derived from an EMBL/GenBank/DDBJ whole genome shotgun (WGS) entry which is preliminary data.</text>
</comment>
<dbReference type="PANTHER" id="PTHR33931">
    <property type="entry name" value="HOLIN-LIKE PROTEIN CIDA-RELATED"/>
    <property type="match status" value="1"/>
</dbReference>
<evidence type="ECO:0000256" key="6">
    <source>
        <dbReference type="SAM" id="Phobius"/>
    </source>
</evidence>
<evidence type="ECO:0000256" key="4">
    <source>
        <dbReference type="ARBA" id="ARBA00022989"/>
    </source>
</evidence>
<evidence type="ECO:0000256" key="3">
    <source>
        <dbReference type="ARBA" id="ARBA00022692"/>
    </source>
</evidence>
<evidence type="ECO:0000313" key="7">
    <source>
        <dbReference type="EMBL" id="MFB9898718.1"/>
    </source>
</evidence>
<evidence type="ECO:0000256" key="2">
    <source>
        <dbReference type="ARBA" id="ARBA00022475"/>
    </source>
</evidence>
<evidence type="ECO:0000313" key="8">
    <source>
        <dbReference type="Proteomes" id="UP001589688"/>
    </source>
</evidence>